<organism evidence="1 2">
    <name type="scientific">Avena sativa</name>
    <name type="common">Oat</name>
    <dbReference type="NCBI Taxonomy" id="4498"/>
    <lineage>
        <taxon>Eukaryota</taxon>
        <taxon>Viridiplantae</taxon>
        <taxon>Streptophyta</taxon>
        <taxon>Embryophyta</taxon>
        <taxon>Tracheophyta</taxon>
        <taxon>Spermatophyta</taxon>
        <taxon>Magnoliopsida</taxon>
        <taxon>Liliopsida</taxon>
        <taxon>Poales</taxon>
        <taxon>Poaceae</taxon>
        <taxon>BOP clade</taxon>
        <taxon>Pooideae</taxon>
        <taxon>Poodae</taxon>
        <taxon>Poeae</taxon>
        <taxon>Poeae Chloroplast Group 1 (Aveneae type)</taxon>
        <taxon>Aveninae</taxon>
        <taxon>Avena</taxon>
    </lineage>
</organism>
<reference evidence="1" key="2">
    <citation type="submission" date="2025-09" db="UniProtKB">
        <authorList>
            <consortium name="EnsemblPlants"/>
        </authorList>
    </citation>
    <scope>IDENTIFICATION</scope>
</reference>
<protein>
    <submittedName>
        <fullName evidence="1">Uncharacterized protein</fullName>
    </submittedName>
</protein>
<evidence type="ECO:0000313" key="2">
    <source>
        <dbReference type="Proteomes" id="UP001732700"/>
    </source>
</evidence>
<dbReference type="EnsemblPlants" id="AVESA.00010b.r2.3DG0552710.1">
    <property type="protein sequence ID" value="AVESA.00010b.r2.3DG0552710.1.CDS"/>
    <property type="gene ID" value="AVESA.00010b.r2.3DG0552710"/>
</dbReference>
<keyword evidence="2" id="KW-1185">Reference proteome</keyword>
<accession>A0ACD5W3Z8</accession>
<name>A0ACD5W3Z8_AVESA</name>
<reference evidence="1" key="1">
    <citation type="submission" date="2021-05" db="EMBL/GenBank/DDBJ databases">
        <authorList>
            <person name="Scholz U."/>
            <person name="Mascher M."/>
            <person name="Fiebig A."/>
        </authorList>
    </citation>
    <scope>NUCLEOTIDE SEQUENCE [LARGE SCALE GENOMIC DNA]</scope>
</reference>
<sequence length="314" mass="34443">MQMKKISVEFCIISARGLGRKSSLLKPQWFSVGWVDPNSKYCTKIDASGNSDASWGTKFSTSVDEHDLAVKRMELTVEVYRREPIFLREHLQGAAVVQMKEYLDKFAHNEEHSGVIEETGSFQLRRKKSDKAHGFVDISIRICKEEDNHGQFSGSPEGVKHPDQVGITLAIEDGPVYNYPPPPYNHYSGHSEDADHYSNSMPVIPGTRPDPSPSSTSYSYQPPMVPLTLPPPPTSDPGFFPPRYHGREQVPQNYINLPPRKSAGQNSAPNYGMGLGAGALAAGTMIFGETLLPGPSFSAGLNGASLYVSNDAPF</sequence>
<proteinExistence type="predicted"/>
<evidence type="ECO:0000313" key="1">
    <source>
        <dbReference type="EnsemblPlants" id="AVESA.00010b.r2.3DG0552710.1.CDS"/>
    </source>
</evidence>
<dbReference type="Proteomes" id="UP001732700">
    <property type="component" value="Chromosome 3D"/>
</dbReference>